<reference evidence="2 3" key="2">
    <citation type="submission" date="2016-10" db="EMBL/GenBank/DDBJ databases">
        <authorList>
            <person name="de Groot N.N."/>
        </authorList>
    </citation>
    <scope>NUCLEOTIDE SEQUENCE [LARGE SCALE GENOMIC DNA]</scope>
    <source>
        <strain evidence="2 3">BS2772</strain>
    </source>
</reference>
<organism evidence="2 3">
    <name type="scientific">Pseudomonas antarctica</name>
    <dbReference type="NCBI Taxonomy" id="219572"/>
    <lineage>
        <taxon>Bacteria</taxon>
        <taxon>Pseudomonadati</taxon>
        <taxon>Pseudomonadota</taxon>
        <taxon>Gammaproteobacteria</taxon>
        <taxon>Pseudomonadales</taxon>
        <taxon>Pseudomonadaceae</taxon>
        <taxon>Pseudomonas</taxon>
    </lineage>
</organism>
<dbReference type="Proteomes" id="UP000748067">
    <property type="component" value="Unassembled WGS sequence"/>
</dbReference>
<protein>
    <submittedName>
        <fullName evidence="1">Phage DNA packaging protein Nu1</fullName>
    </submittedName>
    <submittedName>
        <fullName evidence="2">Phage DNA packaging protein, Nu1 subunit of terminase</fullName>
    </submittedName>
</protein>
<name>A0A1H0BF20_9PSED</name>
<keyword evidence="4" id="KW-1185">Reference proteome</keyword>
<dbReference type="Pfam" id="PF07471">
    <property type="entry name" value="Phage_Nu1"/>
    <property type="match status" value="1"/>
</dbReference>
<gene>
    <name evidence="1" type="ORF">PSAN_46010</name>
    <name evidence="2" type="ORF">SAMN04490179_4258</name>
</gene>
<dbReference type="OrthoDB" id="5875302at2"/>
<dbReference type="EMBL" id="LT629704">
    <property type="protein sequence ID" value="SDN44003.1"/>
    <property type="molecule type" value="Genomic_DNA"/>
</dbReference>
<evidence type="ECO:0000313" key="2">
    <source>
        <dbReference type="EMBL" id="SDN44003.1"/>
    </source>
</evidence>
<dbReference type="InterPro" id="IPR010906">
    <property type="entry name" value="Phage_lambda_Nu1_terminase-ssu"/>
</dbReference>
<dbReference type="Proteomes" id="UP000182470">
    <property type="component" value="Chromosome I"/>
</dbReference>
<dbReference type="RefSeq" id="WP_083358853.1">
    <property type="nucleotide sequence ID" value="NZ_JXDI01000003.1"/>
</dbReference>
<dbReference type="AlphaFoldDB" id="A0A1H0BF20"/>
<dbReference type="EMBL" id="JXDI01000003">
    <property type="protein sequence ID" value="KAF2406426.1"/>
    <property type="molecule type" value="Genomic_DNA"/>
</dbReference>
<reference evidence="1 4" key="1">
    <citation type="submission" date="2015-01" db="EMBL/GenBank/DDBJ databases">
        <title>Genome Sequence of Pseudomonas antarctica CMS 35.</title>
        <authorList>
            <person name="Voget S."/>
            <person name="Chow J."/>
            <person name="Daniel R."/>
            <person name="Streit W."/>
        </authorList>
    </citation>
    <scope>NUCLEOTIDE SEQUENCE [LARGE SCALE GENOMIC DNA]</scope>
    <source>
        <strain evidence="1 4">CMS 35</strain>
    </source>
</reference>
<proteinExistence type="predicted"/>
<accession>A0A1H0BF20</accession>
<sequence length="184" mass="20814">MANQSITRKPEWLNKSRMADSLGITTQAFDKWGVTPIAKIGRESFYDVRSVLDNRLVHKGEKQQPLDGDGQPIDPLIEYKQAQQKLRLTTEQADAQEMRNRVKAKKLVPVDFCLFALGKLSAMLGSTLDTIHIKVKRKHPEIEVRHIEAIQREIAVTRNEAVNLADTLPELLDEFVEALDEGAD</sequence>
<evidence type="ECO:0000313" key="1">
    <source>
        <dbReference type="EMBL" id="KAF2406426.1"/>
    </source>
</evidence>
<evidence type="ECO:0000313" key="3">
    <source>
        <dbReference type="Proteomes" id="UP000182470"/>
    </source>
</evidence>
<evidence type="ECO:0000313" key="4">
    <source>
        <dbReference type="Proteomes" id="UP000748067"/>
    </source>
</evidence>